<evidence type="ECO:0000259" key="1">
    <source>
        <dbReference type="PROSITE" id="PS50995"/>
    </source>
</evidence>
<protein>
    <submittedName>
        <fullName evidence="2">DNA-binding MarR family transcriptional regulator</fullName>
    </submittedName>
</protein>
<evidence type="ECO:0000313" key="3">
    <source>
        <dbReference type="Proteomes" id="UP000552045"/>
    </source>
</evidence>
<dbReference type="AlphaFoldDB" id="A0A7Y9EWN5"/>
<comment type="caution">
    <text evidence="2">The sequence shown here is derived from an EMBL/GenBank/DDBJ whole genome shotgun (WGS) entry which is preliminary data.</text>
</comment>
<accession>A0A7Y9EWN5</accession>
<dbReference type="SUPFAM" id="SSF46785">
    <property type="entry name" value="Winged helix' DNA-binding domain"/>
    <property type="match status" value="1"/>
</dbReference>
<dbReference type="InterPro" id="IPR000835">
    <property type="entry name" value="HTH_MarR-typ"/>
</dbReference>
<dbReference type="RefSeq" id="WP_179432708.1">
    <property type="nucleotide sequence ID" value="NZ_BAABLC010000001.1"/>
</dbReference>
<dbReference type="InterPro" id="IPR036390">
    <property type="entry name" value="WH_DNA-bd_sf"/>
</dbReference>
<feature type="domain" description="HTH marR-type" evidence="1">
    <location>
        <begin position="30"/>
        <end position="163"/>
    </location>
</feature>
<dbReference type="PANTHER" id="PTHR33164:SF101">
    <property type="entry name" value="TRANSCRIPTIONAL REPRESSOR MPRA"/>
    <property type="match status" value="1"/>
</dbReference>
<evidence type="ECO:0000313" key="2">
    <source>
        <dbReference type="EMBL" id="NYD54410.1"/>
    </source>
</evidence>
<keyword evidence="2" id="KW-0238">DNA-binding</keyword>
<dbReference type="EMBL" id="JACCBH010000001">
    <property type="protein sequence ID" value="NYD54410.1"/>
    <property type="molecule type" value="Genomic_DNA"/>
</dbReference>
<dbReference type="SMART" id="SM00347">
    <property type="entry name" value="HTH_MARR"/>
    <property type="match status" value="1"/>
</dbReference>
<dbReference type="GO" id="GO:0003700">
    <property type="term" value="F:DNA-binding transcription factor activity"/>
    <property type="evidence" value="ECO:0007669"/>
    <property type="project" value="InterPro"/>
</dbReference>
<dbReference type="Proteomes" id="UP000552045">
    <property type="component" value="Unassembled WGS sequence"/>
</dbReference>
<dbReference type="PROSITE" id="PS50995">
    <property type="entry name" value="HTH_MARR_2"/>
    <property type="match status" value="1"/>
</dbReference>
<dbReference type="PANTHER" id="PTHR33164">
    <property type="entry name" value="TRANSCRIPTIONAL REGULATOR, MARR FAMILY"/>
    <property type="match status" value="1"/>
</dbReference>
<gene>
    <name evidence="2" type="ORF">BKA02_001465</name>
</gene>
<sequence>MSRPGPLPVDPLAEAKRQWIAHGWTTTADGMTVVTSVMRAQQLLQAKVDAALRPFELSFARYELLRLLAFSREGVLPLSSVVSRLQVHPTSVSSTAERLVKDTLVRRSRHPYDGRAAMLELTEAGRELVERATAALNAEVFTDPGVDPDDAAELIAIVARMRRRAGDFADPRPQPDPL</sequence>
<keyword evidence="3" id="KW-1185">Reference proteome</keyword>
<name>A0A7Y9EWN5_9MICO</name>
<dbReference type="Gene3D" id="1.10.10.10">
    <property type="entry name" value="Winged helix-like DNA-binding domain superfamily/Winged helix DNA-binding domain"/>
    <property type="match status" value="1"/>
</dbReference>
<dbReference type="Pfam" id="PF01047">
    <property type="entry name" value="MarR"/>
    <property type="match status" value="1"/>
</dbReference>
<proteinExistence type="predicted"/>
<reference evidence="2 3" key="1">
    <citation type="submission" date="2020-07" db="EMBL/GenBank/DDBJ databases">
        <title>Sequencing the genomes of 1000 actinobacteria strains.</title>
        <authorList>
            <person name="Klenk H.-P."/>
        </authorList>
    </citation>
    <scope>NUCLEOTIDE SEQUENCE [LARGE SCALE GENOMIC DNA]</scope>
    <source>
        <strain evidence="2 3">DSM 22185</strain>
    </source>
</reference>
<dbReference type="GO" id="GO:0003677">
    <property type="term" value="F:DNA binding"/>
    <property type="evidence" value="ECO:0007669"/>
    <property type="project" value="UniProtKB-KW"/>
</dbReference>
<dbReference type="GO" id="GO:0006950">
    <property type="term" value="P:response to stress"/>
    <property type="evidence" value="ECO:0007669"/>
    <property type="project" value="TreeGrafter"/>
</dbReference>
<organism evidence="2 3">
    <name type="scientific">Microbacterium pseudoresistens</name>
    <dbReference type="NCBI Taxonomy" id="640634"/>
    <lineage>
        <taxon>Bacteria</taxon>
        <taxon>Bacillati</taxon>
        <taxon>Actinomycetota</taxon>
        <taxon>Actinomycetes</taxon>
        <taxon>Micrococcales</taxon>
        <taxon>Microbacteriaceae</taxon>
        <taxon>Microbacterium</taxon>
    </lineage>
</organism>
<dbReference type="InterPro" id="IPR039422">
    <property type="entry name" value="MarR/SlyA-like"/>
</dbReference>
<dbReference type="InterPro" id="IPR036388">
    <property type="entry name" value="WH-like_DNA-bd_sf"/>
</dbReference>